<dbReference type="EMBL" id="DXEQ01000026">
    <property type="protein sequence ID" value="HIX71573.1"/>
    <property type="molecule type" value="Genomic_DNA"/>
</dbReference>
<dbReference type="InterPro" id="IPR007383">
    <property type="entry name" value="DUF445"/>
</dbReference>
<sequence length="303" mass="33989">MIAYWKLITTPLIGAVIGYATNWVAVKMLFRPRKEICVFGKRLPFTPGVIPRGKARLARAIGRAVEEQLLTAEVLKEVLLSSEKKERLRREVSAFLEKERKSEESLRQAAQRLLPEERIDDFVESAEETVTDMVYDKVLQMNVGEIIADKVMESAREKLKDSMFGMMLGGSVLEPIVRQVEEKINAYVAEYGRGVIEQMVLEESEKLQAKTVGETVCRVEEYGVDIPSVVLAQYETMVSEKLPQILGSLQLSAVVEERINAMEVEQVEELMLSIMKKELSAVVNLGALIGLILGLINAAILYI</sequence>
<comment type="similarity">
    <text evidence="2">Belongs to the UPF0754 family.</text>
</comment>
<keyword evidence="4 6" id="KW-1133">Transmembrane helix</keyword>
<gene>
    <name evidence="7" type="ORF">H9849_00985</name>
</gene>
<dbReference type="GO" id="GO:0012505">
    <property type="term" value="C:endomembrane system"/>
    <property type="evidence" value="ECO:0007669"/>
    <property type="project" value="UniProtKB-SubCell"/>
</dbReference>
<feature type="transmembrane region" description="Helical" evidence="6">
    <location>
        <begin position="281"/>
        <end position="302"/>
    </location>
</feature>
<evidence type="ECO:0000256" key="4">
    <source>
        <dbReference type="ARBA" id="ARBA00022989"/>
    </source>
</evidence>
<evidence type="ECO:0000313" key="8">
    <source>
        <dbReference type="Proteomes" id="UP000886805"/>
    </source>
</evidence>
<dbReference type="PANTHER" id="PTHR35791:SF1">
    <property type="entry name" value="UPF0754 MEMBRANE PROTEIN YHEB"/>
    <property type="match status" value="1"/>
</dbReference>
<dbReference type="Proteomes" id="UP000886805">
    <property type="component" value="Unassembled WGS sequence"/>
</dbReference>
<evidence type="ECO:0000256" key="6">
    <source>
        <dbReference type="SAM" id="Phobius"/>
    </source>
</evidence>
<comment type="caution">
    <text evidence="7">The sequence shown here is derived from an EMBL/GenBank/DDBJ whole genome shotgun (WGS) entry which is preliminary data.</text>
</comment>
<dbReference type="Pfam" id="PF04286">
    <property type="entry name" value="DUF445"/>
    <property type="match status" value="1"/>
</dbReference>
<reference evidence="7" key="1">
    <citation type="journal article" date="2021" name="PeerJ">
        <title>Extensive microbial diversity within the chicken gut microbiome revealed by metagenomics and culture.</title>
        <authorList>
            <person name="Gilroy R."/>
            <person name="Ravi A."/>
            <person name="Getino M."/>
            <person name="Pursley I."/>
            <person name="Horton D.L."/>
            <person name="Alikhan N.F."/>
            <person name="Baker D."/>
            <person name="Gharbi K."/>
            <person name="Hall N."/>
            <person name="Watson M."/>
            <person name="Adriaenssens E.M."/>
            <person name="Foster-Nyarko E."/>
            <person name="Jarju S."/>
            <person name="Secka A."/>
            <person name="Antonio M."/>
            <person name="Oren A."/>
            <person name="Chaudhuri R.R."/>
            <person name="La Ragione R."/>
            <person name="Hildebrand F."/>
            <person name="Pallen M.J."/>
        </authorList>
    </citation>
    <scope>NUCLEOTIDE SEQUENCE</scope>
    <source>
        <strain evidence="7">ChiSxjej3B15-1167</strain>
    </source>
</reference>
<feature type="transmembrane region" description="Helical" evidence="6">
    <location>
        <begin position="12"/>
        <end position="30"/>
    </location>
</feature>
<comment type="subcellular location">
    <subcellularLocation>
        <location evidence="1">Endomembrane system</location>
    </subcellularLocation>
</comment>
<name>A0A9D1X258_9FIRM</name>
<keyword evidence="3 6" id="KW-0812">Transmembrane</keyword>
<evidence type="ECO:0000256" key="5">
    <source>
        <dbReference type="ARBA" id="ARBA00023136"/>
    </source>
</evidence>
<protein>
    <submittedName>
        <fullName evidence="7">DUF445 family protein</fullName>
    </submittedName>
</protein>
<proteinExistence type="inferred from homology"/>
<dbReference type="PANTHER" id="PTHR35791">
    <property type="entry name" value="UPF0754 MEMBRANE PROTEIN YHEB"/>
    <property type="match status" value="1"/>
</dbReference>
<organism evidence="7 8">
    <name type="scientific">Candidatus Anaerobutyricum stercoripullorum</name>
    <dbReference type="NCBI Taxonomy" id="2838456"/>
    <lineage>
        <taxon>Bacteria</taxon>
        <taxon>Bacillati</taxon>
        <taxon>Bacillota</taxon>
        <taxon>Clostridia</taxon>
        <taxon>Lachnospirales</taxon>
        <taxon>Lachnospiraceae</taxon>
        <taxon>Anaerobutyricum</taxon>
    </lineage>
</organism>
<evidence type="ECO:0000256" key="2">
    <source>
        <dbReference type="ARBA" id="ARBA00008053"/>
    </source>
</evidence>
<keyword evidence="5 6" id="KW-0472">Membrane</keyword>
<accession>A0A9D1X258</accession>
<evidence type="ECO:0000256" key="1">
    <source>
        <dbReference type="ARBA" id="ARBA00004308"/>
    </source>
</evidence>
<evidence type="ECO:0000256" key="3">
    <source>
        <dbReference type="ARBA" id="ARBA00022692"/>
    </source>
</evidence>
<evidence type="ECO:0000313" key="7">
    <source>
        <dbReference type="EMBL" id="HIX71573.1"/>
    </source>
</evidence>
<dbReference type="AlphaFoldDB" id="A0A9D1X258"/>
<reference evidence="7" key="2">
    <citation type="submission" date="2021-04" db="EMBL/GenBank/DDBJ databases">
        <authorList>
            <person name="Gilroy R."/>
        </authorList>
    </citation>
    <scope>NUCLEOTIDE SEQUENCE</scope>
    <source>
        <strain evidence="7">ChiSxjej3B15-1167</strain>
    </source>
</reference>